<dbReference type="AlphaFoldDB" id="A0A7S3R9A7"/>
<gene>
    <name evidence="1" type="ORF">DTER00134_LOCUS21708</name>
</gene>
<evidence type="ECO:0000313" key="1">
    <source>
        <dbReference type="EMBL" id="CAE0506632.1"/>
    </source>
</evidence>
<dbReference type="EMBL" id="HBIP01035656">
    <property type="protein sequence ID" value="CAE0506632.1"/>
    <property type="molecule type" value="Transcribed_RNA"/>
</dbReference>
<protein>
    <submittedName>
        <fullName evidence="1">Uncharacterized protein</fullName>
    </submittedName>
</protein>
<sequence>MGGEASDIQGNPFYKSSTFMQKLLNNIIMCGIKETYDNGCCLYTPCWLQEQTIKQLKEAEDRPSLLRTWRLVDLYQYLDFWTPLAPHLVTPAKKKRGVVAEPAGGFQYAKERYTAEIGKISTSMVDFVMTKELKTKPPGKPPSSKLHPNVYKEQLAAIKAAEASFIKTCEDFTRGGDAAAEPSVEAYFSYRRIPGNKSFIATEGAIQAMKSLLGVKGADPLVRVTLMQLALMDCKVLGRLNNPGLCRRAVGANQADEHQRRALKIFEDLLEEDCLEAPETPWEFNQPGLTIVCTAMCKGVITQMVQLGMEGELDGMDVSY</sequence>
<name>A0A7S3R9A7_DUNTE</name>
<organism evidence="1">
    <name type="scientific">Dunaliella tertiolecta</name>
    <name type="common">Green alga</name>
    <dbReference type="NCBI Taxonomy" id="3047"/>
    <lineage>
        <taxon>Eukaryota</taxon>
        <taxon>Viridiplantae</taxon>
        <taxon>Chlorophyta</taxon>
        <taxon>core chlorophytes</taxon>
        <taxon>Chlorophyceae</taxon>
        <taxon>CS clade</taxon>
        <taxon>Chlamydomonadales</taxon>
        <taxon>Dunaliellaceae</taxon>
        <taxon>Dunaliella</taxon>
    </lineage>
</organism>
<proteinExistence type="predicted"/>
<reference evidence="1" key="1">
    <citation type="submission" date="2021-01" db="EMBL/GenBank/DDBJ databases">
        <authorList>
            <person name="Corre E."/>
            <person name="Pelletier E."/>
            <person name="Niang G."/>
            <person name="Scheremetjew M."/>
            <person name="Finn R."/>
            <person name="Kale V."/>
            <person name="Holt S."/>
            <person name="Cochrane G."/>
            <person name="Meng A."/>
            <person name="Brown T."/>
            <person name="Cohen L."/>
        </authorList>
    </citation>
    <scope>NUCLEOTIDE SEQUENCE</scope>
    <source>
        <strain evidence="1">CCMP1320</strain>
    </source>
</reference>
<accession>A0A7S3R9A7</accession>